<keyword evidence="2" id="KW-1133">Transmembrane helix</keyword>
<reference evidence="3" key="2">
    <citation type="submission" date="2023-06" db="EMBL/GenBank/DDBJ databases">
        <authorList>
            <consortium name="Lawrence Berkeley National Laboratory"/>
            <person name="Haridas S."/>
            <person name="Hensen N."/>
            <person name="Bonometti L."/>
            <person name="Westerberg I."/>
            <person name="Brannstrom I.O."/>
            <person name="Guillou S."/>
            <person name="Cros-Aarteil S."/>
            <person name="Calhoun S."/>
            <person name="Kuo A."/>
            <person name="Mondo S."/>
            <person name="Pangilinan J."/>
            <person name="Riley R."/>
            <person name="Labutti K."/>
            <person name="Andreopoulos B."/>
            <person name="Lipzen A."/>
            <person name="Chen C."/>
            <person name="Yanf M."/>
            <person name="Daum C."/>
            <person name="Ng V."/>
            <person name="Clum A."/>
            <person name="Steindorff A."/>
            <person name="Ohm R."/>
            <person name="Martin F."/>
            <person name="Silar P."/>
            <person name="Natvig D."/>
            <person name="Lalanne C."/>
            <person name="Gautier V."/>
            <person name="Ament-Velasquez S.L."/>
            <person name="Kruys A."/>
            <person name="Hutchinson M.I."/>
            <person name="Powell A.J."/>
            <person name="Barry K."/>
            <person name="Miller A.N."/>
            <person name="Grigoriev I.V."/>
            <person name="Debuchy R."/>
            <person name="Gladieux P."/>
            <person name="Thoren M.H."/>
            <person name="Johannesson H."/>
        </authorList>
    </citation>
    <scope>NUCLEOTIDE SEQUENCE</scope>
    <source>
        <strain evidence="3">CBS 955.72</strain>
    </source>
</reference>
<keyword evidence="4" id="KW-1185">Reference proteome</keyword>
<dbReference type="EMBL" id="JAUIQD010000002">
    <property type="protein sequence ID" value="KAK3359834.1"/>
    <property type="molecule type" value="Genomic_DNA"/>
</dbReference>
<reference evidence="3" key="1">
    <citation type="journal article" date="2023" name="Mol. Phylogenet. Evol.">
        <title>Genome-scale phylogeny and comparative genomics of the fungal order Sordariales.</title>
        <authorList>
            <person name="Hensen N."/>
            <person name="Bonometti L."/>
            <person name="Westerberg I."/>
            <person name="Brannstrom I.O."/>
            <person name="Guillou S."/>
            <person name="Cros-Aarteil S."/>
            <person name="Calhoun S."/>
            <person name="Haridas S."/>
            <person name="Kuo A."/>
            <person name="Mondo S."/>
            <person name="Pangilinan J."/>
            <person name="Riley R."/>
            <person name="LaButti K."/>
            <person name="Andreopoulos B."/>
            <person name="Lipzen A."/>
            <person name="Chen C."/>
            <person name="Yan M."/>
            <person name="Daum C."/>
            <person name="Ng V."/>
            <person name="Clum A."/>
            <person name="Steindorff A."/>
            <person name="Ohm R.A."/>
            <person name="Martin F."/>
            <person name="Silar P."/>
            <person name="Natvig D.O."/>
            <person name="Lalanne C."/>
            <person name="Gautier V."/>
            <person name="Ament-Velasquez S.L."/>
            <person name="Kruys A."/>
            <person name="Hutchinson M.I."/>
            <person name="Powell A.J."/>
            <person name="Barry K."/>
            <person name="Miller A.N."/>
            <person name="Grigoriev I.V."/>
            <person name="Debuchy R."/>
            <person name="Gladieux P."/>
            <person name="Hiltunen Thoren M."/>
            <person name="Johannesson H."/>
        </authorList>
    </citation>
    <scope>NUCLEOTIDE SEQUENCE</scope>
    <source>
        <strain evidence="3">CBS 955.72</strain>
    </source>
</reference>
<evidence type="ECO:0008006" key="5">
    <source>
        <dbReference type="Google" id="ProtNLM"/>
    </source>
</evidence>
<dbReference type="Proteomes" id="UP001275084">
    <property type="component" value="Unassembled WGS sequence"/>
</dbReference>
<dbReference type="AlphaFoldDB" id="A0AAJ0HQY0"/>
<evidence type="ECO:0000256" key="2">
    <source>
        <dbReference type="SAM" id="Phobius"/>
    </source>
</evidence>
<evidence type="ECO:0000313" key="4">
    <source>
        <dbReference type="Proteomes" id="UP001275084"/>
    </source>
</evidence>
<proteinExistence type="predicted"/>
<evidence type="ECO:0000256" key="1">
    <source>
        <dbReference type="SAM" id="MobiDB-lite"/>
    </source>
</evidence>
<feature type="transmembrane region" description="Helical" evidence="2">
    <location>
        <begin position="102"/>
        <end position="120"/>
    </location>
</feature>
<keyword evidence="2" id="KW-0812">Transmembrane</keyword>
<accession>A0AAJ0HQY0</accession>
<organism evidence="3 4">
    <name type="scientific">Lasiosphaeria hispida</name>
    <dbReference type="NCBI Taxonomy" id="260671"/>
    <lineage>
        <taxon>Eukaryota</taxon>
        <taxon>Fungi</taxon>
        <taxon>Dikarya</taxon>
        <taxon>Ascomycota</taxon>
        <taxon>Pezizomycotina</taxon>
        <taxon>Sordariomycetes</taxon>
        <taxon>Sordariomycetidae</taxon>
        <taxon>Sordariales</taxon>
        <taxon>Lasiosphaeriaceae</taxon>
        <taxon>Lasiosphaeria</taxon>
    </lineage>
</organism>
<comment type="caution">
    <text evidence="3">The sequence shown here is derived from an EMBL/GenBank/DDBJ whole genome shotgun (WGS) entry which is preliminary data.</text>
</comment>
<evidence type="ECO:0000313" key="3">
    <source>
        <dbReference type="EMBL" id="KAK3359834.1"/>
    </source>
</evidence>
<feature type="region of interest" description="Disordered" evidence="1">
    <location>
        <begin position="30"/>
        <end position="53"/>
    </location>
</feature>
<sequence>MFPILTTLVELCSDLAFTYAFSSEERRQSSRPVPRRRAGWGYQEPSTDEAGLLDSDSAAAPSLGNGVMEKFKRGARRQCHCAIAPWPSCWDCRGREKGRRGVFCVVFFWFCLVCVAPLPFYDTPSVFRYAVARGVCPSTAKVLLRHRWDGVLGRDFAGDNAFALSQGQSRGPFLRSSSLHDPLSRLWEWGLGELRERVWLAARLYSCLASSGAE</sequence>
<name>A0AAJ0HQY0_9PEZI</name>
<gene>
    <name evidence="3" type="ORF">B0T25DRAFT_111080</name>
</gene>
<protein>
    <recommendedName>
        <fullName evidence="5">Transmembrane protein</fullName>
    </recommendedName>
</protein>
<keyword evidence="2" id="KW-0472">Membrane</keyword>